<evidence type="ECO:0000313" key="13">
    <source>
        <dbReference type="Proteomes" id="UP000655420"/>
    </source>
</evidence>
<evidence type="ECO:0000256" key="1">
    <source>
        <dbReference type="ARBA" id="ARBA00004651"/>
    </source>
</evidence>
<accession>A0A8J7M5N1</accession>
<dbReference type="SMART" id="SM00382">
    <property type="entry name" value="AAA"/>
    <property type="match status" value="1"/>
</dbReference>
<dbReference type="FunFam" id="3.40.50.300:FF:000221">
    <property type="entry name" value="Multidrug ABC transporter ATP-binding protein"/>
    <property type="match status" value="1"/>
</dbReference>
<protein>
    <submittedName>
        <fullName evidence="12">ABC transporter ATP-binding protein/permease</fullName>
    </submittedName>
</protein>
<dbReference type="GO" id="GO:0016887">
    <property type="term" value="F:ATP hydrolysis activity"/>
    <property type="evidence" value="ECO:0007669"/>
    <property type="project" value="InterPro"/>
</dbReference>
<dbReference type="InterPro" id="IPR036640">
    <property type="entry name" value="ABC1_TM_sf"/>
</dbReference>
<evidence type="ECO:0000256" key="2">
    <source>
        <dbReference type="ARBA" id="ARBA00022448"/>
    </source>
</evidence>
<proteinExistence type="predicted"/>
<reference evidence="12" key="1">
    <citation type="submission" date="2020-12" db="EMBL/GenBank/DDBJ databases">
        <title>Bacterial taxonomy.</title>
        <authorList>
            <person name="Pan X."/>
        </authorList>
    </citation>
    <scope>NUCLEOTIDE SEQUENCE</scope>
    <source>
        <strain evidence="12">M0105</strain>
    </source>
</reference>
<dbReference type="InterPro" id="IPR011527">
    <property type="entry name" value="ABC1_TM_dom"/>
</dbReference>
<dbReference type="GO" id="GO:0005524">
    <property type="term" value="F:ATP binding"/>
    <property type="evidence" value="ECO:0007669"/>
    <property type="project" value="UniProtKB-KW"/>
</dbReference>
<dbReference type="InterPro" id="IPR017871">
    <property type="entry name" value="ABC_transporter-like_CS"/>
</dbReference>
<keyword evidence="13" id="KW-1185">Reference proteome</keyword>
<gene>
    <name evidence="12" type="ORF">H0I76_06015</name>
</gene>
<keyword evidence="5" id="KW-0547">Nucleotide-binding</keyword>
<dbReference type="InterPro" id="IPR003593">
    <property type="entry name" value="AAA+_ATPase"/>
</dbReference>
<keyword evidence="3" id="KW-1003">Cell membrane</keyword>
<dbReference type="GO" id="GO:0034040">
    <property type="term" value="F:ATPase-coupled lipid transmembrane transporter activity"/>
    <property type="evidence" value="ECO:0007669"/>
    <property type="project" value="TreeGrafter"/>
</dbReference>
<evidence type="ECO:0000256" key="4">
    <source>
        <dbReference type="ARBA" id="ARBA00022692"/>
    </source>
</evidence>
<dbReference type="PANTHER" id="PTHR24221">
    <property type="entry name" value="ATP-BINDING CASSETTE SUB-FAMILY B"/>
    <property type="match status" value="1"/>
</dbReference>
<sequence length="605" mass="66163">MIRVYRKILSLLGPREKRRFALVICMVLIMGLFEAGGVASVFPFLKVLSDPGVIGRNEILSGLYEAGGFQNSNSFLMALGAGVFCIILVGMAVKMATLYAVTRFGQMRSYTLSYRLLRYYLCQNYVWFLTHHSAHLGKNILSEVDEVVNNAILPAVRTISYVVIAIAMTLVLLVADPLMALSVAGVIGGFYGLIYLFSRGRLARLGTEAVLANRDRFHVVSETFGGIKHVKLHGMEGEFLDRFRAPAKRLARNRAARELIGELPRHVLEAVLLGGILLVVLLKLAESNGDLGNVLPIIGLYAFAGIRLFPITQHIYRGVSKMRAAHAALDAIYHSLRSLPGVAVLPQRNSSGADVPPMRIDDGIELRRVTFRYPGSDRDAIRDLTLSIRANTTVAFVGSTGSGKTTLVDIILGLLKPDSGQLLVDGAEVDADALQAWQKCIGYVPQHIFLTDDTVAGNIAFGVPAGRIDRGAVERAARVARLHDFVLKELPGGYDTQIGENGIRLSGGQRQRIGIARALYHDPEMIVLDEATSALDNITERAVMEAVHNLTSSKTIILIAHRLSTVRECEKIFLINRGQLSAEGSFDELLSQNESFRKMCGELTA</sequence>
<comment type="caution">
    <text evidence="12">The sequence shown here is derived from an EMBL/GenBank/DDBJ whole genome shotgun (WGS) entry which is preliminary data.</text>
</comment>
<evidence type="ECO:0000256" key="9">
    <source>
        <dbReference type="SAM" id="Phobius"/>
    </source>
</evidence>
<feature type="transmembrane region" description="Helical" evidence="9">
    <location>
        <begin position="75"/>
        <end position="101"/>
    </location>
</feature>
<evidence type="ECO:0000259" key="10">
    <source>
        <dbReference type="PROSITE" id="PS50893"/>
    </source>
</evidence>
<name>A0A8J7M5N1_9RHOB</name>
<keyword evidence="7 9" id="KW-1133">Transmembrane helix</keyword>
<dbReference type="InterPro" id="IPR003439">
    <property type="entry name" value="ABC_transporter-like_ATP-bd"/>
</dbReference>
<dbReference type="PROSITE" id="PS50929">
    <property type="entry name" value="ABC_TM1F"/>
    <property type="match status" value="1"/>
</dbReference>
<evidence type="ECO:0000256" key="7">
    <source>
        <dbReference type="ARBA" id="ARBA00022989"/>
    </source>
</evidence>
<dbReference type="SUPFAM" id="SSF52540">
    <property type="entry name" value="P-loop containing nucleoside triphosphate hydrolases"/>
    <property type="match status" value="1"/>
</dbReference>
<dbReference type="Pfam" id="PF00005">
    <property type="entry name" value="ABC_tran"/>
    <property type="match status" value="1"/>
</dbReference>
<dbReference type="Proteomes" id="UP000655420">
    <property type="component" value="Unassembled WGS sequence"/>
</dbReference>
<dbReference type="InterPro" id="IPR027417">
    <property type="entry name" value="P-loop_NTPase"/>
</dbReference>
<keyword evidence="6 12" id="KW-0067">ATP-binding</keyword>
<feature type="transmembrane region" description="Helical" evidence="9">
    <location>
        <begin position="291"/>
        <end position="309"/>
    </location>
</feature>
<dbReference type="EMBL" id="JAEHHL010000002">
    <property type="protein sequence ID" value="MBK0398736.1"/>
    <property type="molecule type" value="Genomic_DNA"/>
</dbReference>
<evidence type="ECO:0000256" key="3">
    <source>
        <dbReference type="ARBA" id="ARBA00022475"/>
    </source>
</evidence>
<comment type="subcellular location">
    <subcellularLocation>
        <location evidence="1">Cell membrane</location>
        <topology evidence="1">Multi-pass membrane protein</topology>
    </subcellularLocation>
</comment>
<dbReference type="GO" id="GO:0005886">
    <property type="term" value="C:plasma membrane"/>
    <property type="evidence" value="ECO:0007669"/>
    <property type="project" value="UniProtKB-SubCell"/>
</dbReference>
<evidence type="ECO:0000256" key="8">
    <source>
        <dbReference type="ARBA" id="ARBA00023136"/>
    </source>
</evidence>
<dbReference type="Gene3D" id="3.40.50.300">
    <property type="entry name" value="P-loop containing nucleotide triphosphate hydrolases"/>
    <property type="match status" value="1"/>
</dbReference>
<dbReference type="SUPFAM" id="SSF90123">
    <property type="entry name" value="ABC transporter transmembrane region"/>
    <property type="match status" value="1"/>
</dbReference>
<evidence type="ECO:0000313" key="12">
    <source>
        <dbReference type="EMBL" id="MBK0398736.1"/>
    </source>
</evidence>
<feature type="domain" description="ABC transmembrane type-1" evidence="11">
    <location>
        <begin position="27"/>
        <end position="320"/>
    </location>
</feature>
<evidence type="ECO:0000256" key="6">
    <source>
        <dbReference type="ARBA" id="ARBA00022840"/>
    </source>
</evidence>
<dbReference type="GO" id="GO:0140359">
    <property type="term" value="F:ABC-type transporter activity"/>
    <property type="evidence" value="ECO:0007669"/>
    <property type="project" value="InterPro"/>
</dbReference>
<dbReference type="InterPro" id="IPR039421">
    <property type="entry name" value="Type_1_exporter"/>
</dbReference>
<dbReference type="Pfam" id="PF00664">
    <property type="entry name" value="ABC_membrane"/>
    <property type="match status" value="1"/>
</dbReference>
<dbReference type="AlphaFoldDB" id="A0A8J7M5N1"/>
<dbReference type="PROSITE" id="PS00211">
    <property type="entry name" value="ABC_TRANSPORTER_1"/>
    <property type="match status" value="1"/>
</dbReference>
<feature type="transmembrane region" description="Helical" evidence="9">
    <location>
        <begin position="158"/>
        <end position="175"/>
    </location>
</feature>
<organism evidence="12 13">
    <name type="scientific">Thermohalobaculum xanthum</name>
    <dbReference type="NCBI Taxonomy" id="2753746"/>
    <lineage>
        <taxon>Bacteria</taxon>
        <taxon>Pseudomonadati</taxon>
        <taxon>Pseudomonadota</taxon>
        <taxon>Alphaproteobacteria</taxon>
        <taxon>Rhodobacterales</taxon>
        <taxon>Paracoccaceae</taxon>
        <taxon>Thermohalobaculum</taxon>
    </lineage>
</organism>
<feature type="transmembrane region" description="Helical" evidence="9">
    <location>
        <begin position="181"/>
        <end position="198"/>
    </location>
</feature>
<dbReference type="PANTHER" id="PTHR24221:SF654">
    <property type="entry name" value="ATP-BINDING CASSETTE SUB-FAMILY B MEMBER 6"/>
    <property type="match status" value="1"/>
</dbReference>
<dbReference type="RefSeq" id="WP_200608294.1">
    <property type="nucleotide sequence ID" value="NZ_JAEHHL010000002.1"/>
</dbReference>
<keyword evidence="2" id="KW-0813">Transport</keyword>
<keyword evidence="8 9" id="KW-0472">Membrane</keyword>
<dbReference type="PROSITE" id="PS50893">
    <property type="entry name" value="ABC_TRANSPORTER_2"/>
    <property type="match status" value="1"/>
</dbReference>
<feature type="domain" description="ABC transporter" evidence="10">
    <location>
        <begin position="364"/>
        <end position="602"/>
    </location>
</feature>
<feature type="transmembrane region" description="Helical" evidence="9">
    <location>
        <begin position="20"/>
        <end position="42"/>
    </location>
</feature>
<feature type="transmembrane region" description="Helical" evidence="9">
    <location>
        <begin position="267"/>
        <end position="285"/>
    </location>
</feature>
<dbReference type="Gene3D" id="1.20.1560.10">
    <property type="entry name" value="ABC transporter type 1, transmembrane domain"/>
    <property type="match status" value="1"/>
</dbReference>
<evidence type="ECO:0000256" key="5">
    <source>
        <dbReference type="ARBA" id="ARBA00022741"/>
    </source>
</evidence>
<keyword evidence="4 9" id="KW-0812">Transmembrane</keyword>
<evidence type="ECO:0000259" key="11">
    <source>
        <dbReference type="PROSITE" id="PS50929"/>
    </source>
</evidence>